<protein>
    <submittedName>
        <fullName evidence="1">Uncharacterized protein</fullName>
    </submittedName>
</protein>
<dbReference type="Proteomes" id="UP000593564">
    <property type="component" value="Unassembled WGS sequence"/>
</dbReference>
<evidence type="ECO:0000313" key="2">
    <source>
        <dbReference type="Proteomes" id="UP000593564"/>
    </source>
</evidence>
<dbReference type="EMBL" id="JACBKZ010000001">
    <property type="protein sequence ID" value="KAF5961143.1"/>
    <property type="molecule type" value="Genomic_DNA"/>
</dbReference>
<reference evidence="2" key="1">
    <citation type="journal article" date="2020" name="Nat. Commun.">
        <title>Genome assembly of wild tea tree DASZ reveals pedigree and selection history of tea varieties.</title>
        <authorList>
            <person name="Zhang W."/>
            <person name="Zhang Y."/>
            <person name="Qiu H."/>
            <person name="Guo Y."/>
            <person name="Wan H."/>
            <person name="Zhang X."/>
            <person name="Scossa F."/>
            <person name="Alseekh S."/>
            <person name="Zhang Q."/>
            <person name="Wang P."/>
            <person name="Xu L."/>
            <person name="Schmidt M.H."/>
            <person name="Jia X."/>
            <person name="Li D."/>
            <person name="Zhu A."/>
            <person name="Guo F."/>
            <person name="Chen W."/>
            <person name="Ni D."/>
            <person name="Usadel B."/>
            <person name="Fernie A.R."/>
            <person name="Wen W."/>
        </authorList>
    </citation>
    <scope>NUCLEOTIDE SEQUENCE [LARGE SCALE GENOMIC DNA]</scope>
    <source>
        <strain evidence="2">cv. G240</strain>
    </source>
</reference>
<sequence>MNLGLLGQACGLDQAAGLSIGLTGMTCQPACLLARGQDLGLSFWPADWPSRKKATGELGHHSSCSQNRAPFFMFIKYIHKAKQIFGSKKIK</sequence>
<reference evidence="1 2" key="2">
    <citation type="submission" date="2020-07" db="EMBL/GenBank/DDBJ databases">
        <title>Genome assembly of wild tea tree DASZ reveals pedigree and selection history of tea varieties.</title>
        <authorList>
            <person name="Zhang W."/>
        </authorList>
    </citation>
    <scope>NUCLEOTIDE SEQUENCE [LARGE SCALE GENOMIC DNA]</scope>
    <source>
        <strain evidence="2">cv. G240</strain>
        <tissue evidence="1">Leaf</tissue>
    </source>
</reference>
<gene>
    <name evidence="1" type="ORF">HYC85_002352</name>
</gene>
<proteinExistence type="predicted"/>
<accession>A0A7J7I7Z6</accession>
<evidence type="ECO:0000313" key="1">
    <source>
        <dbReference type="EMBL" id="KAF5961143.1"/>
    </source>
</evidence>
<name>A0A7J7I7Z6_CAMSI</name>
<organism evidence="1 2">
    <name type="scientific">Camellia sinensis</name>
    <name type="common">Tea plant</name>
    <name type="synonym">Thea sinensis</name>
    <dbReference type="NCBI Taxonomy" id="4442"/>
    <lineage>
        <taxon>Eukaryota</taxon>
        <taxon>Viridiplantae</taxon>
        <taxon>Streptophyta</taxon>
        <taxon>Embryophyta</taxon>
        <taxon>Tracheophyta</taxon>
        <taxon>Spermatophyta</taxon>
        <taxon>Magnoliopsida</taxon>
        <taxon>eudicotyledons</taxon>
        <taxon>Gunneridae</taxon>
        <taxon>Pentapetalae</taxon>
        <taxon>asterids</taxon>
        <taxon>Ericales</taxon>
        <taxon>Theaceae</taxon>
        <taxon>Camellia</taxon>
    </lineage>
</organism>
<dbReference type="AlphaFoldDB" id="A0A7J7I7Z6"/>
<comment type="caution">
    <text evidence="1">The sequence shown here is derived from an EMBL/GenBank/DDBJ whole genome shotgun (WGS) entry which is preliminary data.</text>
</comment>
<keyword evidence="2" id="KW-1185">Reference proteome</keyword>